<evidence type="ECO:0000313" key="1">
    <source>
        <dbReference type="EMBL" id="QKM66657.1"/>
    </source>
</evidence>
<dbReference type="CDD" id="cd02440">
    <property type="entry name" value="AdoMet_MTases"/>
    <property type="match status" value="1"/>
</dbReference>
<keyword evidence="1" id="KW-0808">Transferase</keyword>
<organism evidence="1 2">
    <name type="scientific">Streptomyces tsukubensis (strain DSM 42081 / NBRC 108919 / NRRL 18488 / 9993)</name>
    <dbReference type="NCBI Taxonomy" id="1114943"/>
    <lineage>
        <taxon>Bacteria</taxon>
        <taxon>Bacillati</taxon>
        <taxon>Actinomycetota</taxon>
        <taxon>Actinomycetes</taxon>
        <taxon>Kitasatosporales</taxon>
        <taxon>Streptomycetaceae</taxon>
        <taxon>Streptomyces</taxon>
    </lineage>
</organism>
<dbReference type="EMBL" id="CP029159">
    <property type="protein sequence ID" value="QKM66657.1"/>
    <property type="molecule type" value="Genomic_DNA"/>
</dbReference>
<evidence type="ECO:0000313" key="2">
    <source>
        <dbReference type="Proteomes" id="UP000005940"/>
    </source>
</evidence>
<accession>A0A7G3U8M6</accession>
<gene>
    <name evidence="1" type="ORF">STSU_005265</name>
</gene>
<dbReference type="AlphaFoldDB" id="A0A7G3U8M6"/>
<dbReference type="Pfam" id="PF13489">
    <property type="entry name" value="Methyltransf_23"/>
    <property type="match status" value="1"/>
</dbReference>
<keyword evidence="2" id="KW-1185">Reference proteome</keyword>
<proteinExistence type="predicted"/>
<dbReference type="GO" id="GO:0008168">
    <property type="term" value="F:methyltransferase activity"/>
    <property type="evidence" value="ECO:0007669"/>
    <property type="project" value="UniProtKB-KW"/>
</dbReference>
<dbReference type="InterPro" id="IPR029063">
    <property type="entry name" value="SAM-dependent_MTases_sf"/>
</dbReference>
<dbReference type="Gene3D" id="3.40.50.150">
    <property type="entry name" value="Vaccinia Virus protein VP39"/>
    <property type="match status" value="1"/>
</dbReference>
<keyword evidence="1" id="KW-0489">Methyltransferase</keyword>
<dbReference type="Proteomes" id="UP000005940">
    <property type="component" value="Chromosome"/>
</dbReference>
<dbReference type="SUPFAM" id="SSF53335">
    <property type="entry name" value="S-adenosyl-L-methionine-dependent methyltransferases"/>
    <property type="match status" value="1"/>
</dbReference>
<protein>
    <submittedName>
        <fullName evidence="1">Methyltransferase domain-containing protein</fullName>
    </submittedName>
</protein>
<sequence>MPTGAGAAVTDPWTGSAYDSALLAGRGRLFLRGANGWLLPLELDRWCARADACDLAVLRRCEGPVLDIGCGAGRLVEALTVRGHRALGIDVCVSAVVSTVRRGGRARLGSVFDSLPGEGQWGTVLLIDGNIGIGGIPSVLLERTRQLVRPGGRLLVETVAADVDARHRVRIDDGRGKRGAAFPWASVGRRALLRYARTAGWTATEHWTTPRGRHFSALTALP</sequence>
<name>A0A7G3U8M6_STRT9</name>
<reference evidence="1 2" key="1">
    <citation type="journal article" date="2012" name="J. Bacteriol.">
        <title>Draft genome of Streptomyces tsukubaensis NRRL 18488, the producer of the clinically important immunosuppressant tacrolimus (FK506).</title>
        <authorList>
            <person name="Barreiro C."/>
            <person name="Prieto C."/>
            <person name="Sola-Landa A."/>
            <person name="Solera E."/>
            <person name="Martinez-Castro M."/>
            <person name="Perez-Redondo R."/>
            <person name="Garcia-Estrada C."/>
            <person name="Aparicio J.F."/>
            <person name="Fernandez-Martinez L.T."/>
            <person name="Santos-Aberturas J."/>
            <person name="Salehi-Najafabadi Z."/>
            <person name="Rodriguez-Garcia A."/>
            <person name="Tauch A."/>
            <person name="Martin J.F."/>
        </authorList>
    </citation>
    <scope>NUCLEOTIDE SEQUENCE [LARGE SCALE GENOMIC DNA]</scope>
    <source>
        <strain evidence="2">DSM 42081 / NBRC 108919 / NRRL 18488 / 9993</strain>
    </source>
</reference>
<dbReference type="GO" id="GO:0032259">
    <property type="term" value="P:methylation"/>
    <property type="evidence" value="ECO:0007669"/>
    <property type="project" value="UniProtKB-KW"/>
</dbReference>